<dbReference type="AlphaFoldDB" id="A0A1X7NAY7"/>
<dbReference type="Pfam" id="PF11392">
    <property type="entry name" value="AllH"/>
    <property type="match status" value="1"/>
</dbReference>
<dbReference type="OrthoDB" id="4933449at2"/>
<evidence type="ECO:0000313" key="1">
    <source>
        <dbReference type="EMBL" id="SMH34750.1"/>
    </source>
</evidence>
<dbReference type="InterPro" id="IPR021530">
    <property type="entry name" value="AllH-like"/>
</dbReference>
<reference evidence="1 2" key="1">
    <citation type="submission" date="2017-04" db="EMBL/GenBank/DDBJ databases">
        <authorList>
            <person name="Afonso C.L."/>
            <person name="Miller P.J."/>
            <person name="Scott M.A."/>
            <person name="Spackman E."/>
            <person name="Goraichik I."/>
            <person name="Dimitrov K.M."/>
            <person name="Suarez D.L."/>
            <person name="Swayne D.E."/>
        </authorList>
    </citation>
    <scope>NUCLEOTIDE SEQUENCE [LARGE SCALE GENOMIC DNA]</scope>
    <source>
        <strain evidence="1 2">LMG26642</strain>
    </source>
</reference>
<keyword evidence="2" id="KW-1185">Reference proteome</keyword>
<proteinExistence type="predicted"/>
<evidence type="ECO:0000313" key="2">
    <source>
        <dbReference type="Proteomes" id="UP000193435"/>
    </source>
</evidence>
<evidence type="ECO:0008006" key="3">
    <source>
        <dbReference type="Google" id="ProtNLM"/>
    </source>
</evidence>
<dbReference type="EMBL" id="FXBJ01000002">
    <property type="protein sequence ID" value="SMH34750.1"/>
    <property type="molecule type" value="Genomic_DNA"/>
</dbReference>
<dbReference type="STRING" id="1073423.SAMN04488700_1707"/>
<name>A0A1X7NAY7_9LACT</name>
<accession>A0A1X7NAY7</accession>
<organism evidence="1 2">
    <name type="scientific">Carnobacterium iners</name>
    <dbReference type="NCBI Taxonomy" id="1073423"/>
    <lineage>
        <taxon>Bacteria</taxon>
        <taxon>Bacillati</taxon>
        <taxon>Bacillota</taxon>
        <taxon>Bacilli</taxon>
        <taxon>Lactobacillales</taxon>
        <taxon>Carnobacteriaceae</taxon>
        <taxon>Carnobacterium</taxon>
    </lineage>
</organism>
<gene>
    <name evidence="1" type="ORF">SAMN04488700_1707</name>
</gene>
<protein>
    <recommendedName>
        <fullName evidence="3">DUF2877 domain-containing protein</fullName>
    </recommendedName>
</protein>
<sequence length="284" mass="32350">MRPEQLAKKSSYLTDFLKEDYSGFVHSIFTHSLNIQLGKQLVHISDLLEPLSAFGLKIDNVKMNSLLKAVKINNFVNYQNNTLFFYNHLNKIISIISLETLIETELTLKPIDFLSDQELQETVFFKELNKLPLKMKTGLPLSTKTSKHIDELSTYSLETLSDYSIWNHFVGRGIGLTPSGDDFLIGYLGVLTLFNQQKESVQALRPFIRTEQTTDISLAYLTCLLHGVVNENIKDLIVSVYSKDQKDIQSKLEWMLLFGHTSGTDTLYGMFIGMKAMISKENYG</sequence>
<dbReference type="Proteomes" id="UP000193435">
    <property type="component" value="Unassembled WGS sequence"/>
</dbReference>
<dbReference type="RefSeq" id="WP_085559828.1">
    <property type="nucleotide sequence ID" value="NZ_FOAH01000005.1"/>
</dbReference>